<accession>A0ABW0ECT4</accession>
<gene>
    <name evidence="1" type="ORF">ACFPIB_10610</name>
</gene>
<organism evidence="1 2">
    <name type="scientific">Adhaeribacter terreus</name>
    <dbReference type="NCBI Taxonomy" id="529703"/>
    <lineage>
        <taxon>Bacteria</taxon>
        <taxon>Pseudomonadati</taxon>
        <taxon>Bacteroidota</taxon>
        <taxon>Cytophagia</taxon>
        <taxon>Cytophagales</taxon>
        <taxon>Hymenobacteraceae</taxon>
        <taxon>Adhaeribacter</taxon>
    </lineage>
</organism>
<comment type="caution">
    <text evidence="1">The sequence shown here is derived from an EMBL/GenBank/DDBJ whole genome shotgun (WGS) entry which is preliminary data.</text>
</comment>
<dbReference type="Proteomes" id="UP001596161">
    <property type="component" value="Unassembled WGS sequence"/>
</dbReference>
<name>A0ABW0ECT4_9BACT</name>
<proteinExistence type="predicted"/>
<dbReference type="PROSITE" id="PS51257">
    <property type="entry name" value="PROKAR_LIPOPROTEIN"/>
    <property type="match status" value="1"/>
</dbReference>
<keyword evidence="2" id="KW-1185">Reference proteome</keyword>
<reference evidence="2" key="1">
    <citation type="journal article" date="2019" name="Int. J. Syst. Evol. Microbiol.">
        <title>The Global Catalogue of Microorganisms (GCM) 10K type strain sequencing project: providing services to taxonomists for standard genome sequencing and annotation.</title>
        <authorList>
            <consortium name="The Broad Institute Genomics Platform"/>
            <consortium name="The Broad Institute Genome Sequencing Center for Infectious Disease"/>
            <person name="Wu L."/>
            <person name="Ma J."/>
        </authorList>
    </citation>
    <scope>NUCLEOTIDE SEQUENCE [LARGE SCALE GENOMIC DNA]</scope>
    <source>
        <strain evidence="2">KACC 12602</strain>
    </source>
</reference>
<evidence type="ECO:0008006" key="3">
    <source>
        <dbReference type="Google" id="ProtNLM"/>
    </source>
</evidence>
<evidence type="ECO:0000313" key="2">
    <source>
        <dbReference type="Proteomes" id="UP001596161"/>
    </source>
</evidence>
<protein>
    <recommendedName>
        <fullName evidence="3">Lipocalin-like domain-containing protein</fullName>
    </recommendedName>
</protein>
<dbReference type="RefSeq" id="WP_378017429.1">
    <property type="nucleotide sequence ID" value="NZ_JBHSKT010000005.1"/>
</dbReference>
<dbReference type="EMBL" id="JBHSKT010000005">
    <property type="protein sequence ID" value="MFC5271063.1"/>
    <property type="molecule type" value="Genomic_DNA"/>
</dbReference>
<evidence type="ECO:0000313" key="1">
    <source>
        <dbReference type="EMBL" id="MFC5271063.1"/>
    </source>
</evidence>
<sequence length="287" mass="32353">MKNFYFLVLLAFTLGLTSCNDNSDKDPAPIVQPDPADDPAAIELTKQLLTTKKWRLIALTQNVAGQAIYTDLYNNSYPSCQQDDLYIFETQNNTLKIEVGFGECTPAEPDRNGSWNLKNANTLTITDPNQSQTGLTGDFSITQLNDTKMILKQTVNGNEYTATYEIWHSVAKIKLLTSKPWKLSAMTMQSPGGQPTDVFSSMPACERDNIIDIRWTYSYNQYYLYEGPTKCNPSDPYNIGFGYWFLNKNDTELVLDGSVFEVMQLTATTLVLREEYNGTIGISTYIH</sequence>